<dbReference type="Proteomes" id="UP001500620">
    <property type="component" value="Unassembled WGS sequence"/>
</dbReference>
<name>A0ABP8DDA8_9ACTN</name>
<sequence length="436" mass="46172">MHGPESIKDNTTKTAGSTDFLVPNVIGVTNTFVHHLQHHDGVLRVPRAGAVVWDDEELHVAAHRADPEGYALSALAPGALAGQRARILLRLLTASWAGIEPGTRDTLNRVTRVLALGLPPADVLTVLLAARRRRANHKHVTRTTLAVLFEHPHAAELIRARRGMAVDCFEHALGKATARGRYAAGGVAALYEPAGTAVLAPPPATLDLDLAGERPGTVTATNRGDLAATLVHALRGGPSAELEAAADGYARALTDGMPRYGGRIALVVDASASMRGYGNREWAVMSQVAALRMVLDRLCERLVVVQAGGLPDGRPGGHTDLAGAVLDAVAHEPDVVAVASDGYENVYPGDLARVAAALPGAGVRAPVVFCQAAFGRADDLSLRRAADGLPLRTFWHSADLAALVLWMLSHVDGAEAGRWIGRELRRRLDVLEVQLR</sequence>
<comment type="caution">
    <text evidence="1">The sequence shown here is derived from an EMBL/GenBank/DDBJ whole genome shotgun (WGS) entry which is preliminary data.</text>
</comment>
<reference evidence="2" key="1">
    <citation type="journal article" date="2019" name="Int. J. Syst. Evol. Microbiol.">
        <title>The Global Catalogue of Microorganisms (GCM) 10K type strain sequencing project: providing services to taxonomists for standard genome sequencing and annotation.</title>
        <authorList>
            <consortium name="The Broad Institute Genomics Platform"/>
            <consortium name="The Broad Institute Genome Sequencing Center for Infectious Disease"/>
            <person name="Wu L."/>
            <person name="Ma J."/>
        </authorList>
    </citation>
    <scope>NUCLEOTIDE SEQUENCE [LARGE SCALE GENOMIC DNA]</scope>
    <source>
        <strain evidence="2">JCM 17441</strain>
    </source>
</reference>
<dbReference type="SUPFAM" id="SSF53300">
    <property type="entry name" value="vWA-like"/>
    <property type="match status" value="1"/>
</dbReference>
<accession>A0ABP8DDA8</accession>
<proteinExistence type="predicted"/>
<protein>
    <recommendedName>
        <fullName evidence="3">VWA domain-containing protein</fullName>
    </recommendedName>
</protein>
<organism evidence="1 2">
    <name type="scientific">Dactylosporangium darangshiense</name>
    <dbReference type="NCBI Taxonomy" id="579108"/>
    <lineage>
        <taxon>Bacteria</taxon>
        <taxon>Bacillati</taxon>
        <taxon>Actinomycetota</taxon>
        <taxon>Actinomycetes</taxon>
        <taxon>Micromonosporales</taxon>
        <taxon>Micromonosporaceae</taxon>
        <taxon>Dactylosporangium</taxon>
    </lineage>
</organism>
<evidence type="ECO:0000313" key="1">
    <source>
        <dbReference type="EMBL" id="GAA4253162.1"/>
    </source>
</evidence>
<evidence type="ECO:0008006" key="3">
    <source>
        <dbReference type="Google" id="ProtNLM"/>
    </source>
</evidence>
<dbReference type="InterPro" id="IPR036465">
    <property type="entry name" value="vWFA_dom_sf"/>
</dbReference>
<keyword evidence="2" id="KW-1185">Reference proteome</keyword>
<gene>
    <name evidence="1" type="ORF">GCM10022255_052920</name>
</gene>
<evidence type="ECO:0000313" key="2">
    <source>
        <dbReference type="Proteomes" id="UP001500620"/>
    </source>
</evidence>
<dbReference type="EMBL" id="BAABAT010000015">
    <property type="protein sequence ID" value="GAA4253162.1"/>
    <property type="molecule type" value="Genomic_DNA"/>
</dbReference>